<evidence type="ECO:0000256" key="1">
    <source>
        <dbReference type="SAM" id="Phobius"/>
    </source>
</evidence>
<sequence>MVGKHPRPRIVPLLQANRKFQGEFSPDTFSSIFGRICIMLYPAAYDTSWAPLLSTILTLYSCALTAALCLRQTLLSTALGFLANV</sequence>
<gene>
    <name evidence="2" type="ORF">GFSPODELE1_LOCUS6204</name>
</gene>
<dbReference type="Proteomes" id="UP001497453">
    <property type="component" value="Chromosome 4"/>
</dbReference>
<keyword evidence="1" id="KW-0812">Transmembrane</keyword>
<keyword evidence="1" id="KW-1133">Transmembrane helix</keyword>
<accession>A0ABP1DK95</accession>
<protein>
    <submittedName>
        <fullName evidence="2">Uncharacterized protein</fullName>
    </submittedName>
</protein>
<keyword evidence="1" id="KW-0472">Membrane</keyword>
<dbReference type="EMBL" id="OZ037947">
    <property type="protein sequence ID" value="CAL1707112.1"/>
    <property type="molecule type" value="Genomic_DNA"/>
</dbReference>
<feature type="transmembrane region" description="Helical" evidence="1">
    <location>
        <begin position="49"/>
        <end position="70"/>
    </location>
</feature>
<organism evidence="2 3">
    <name type="scientific">Somion occarium</name>
    <dbReference type="NCBI Taxonomy" id="3059160"/>
    <lineage>
        <taxon>Eukaryota</taxon>
        <taxon>Fungi</taxon>
        <taxon>Dikarya</taxon>
        <taxon>Basidiomycota</taxon>
        <taxon>Agaricomycotina</taxon>
        <taxon>Agaricomycetes</taxon>
        <taxon>Polyporales</taxon>
        <taxon>Cerrenaceae</taxon>
        <taxon>Somion</taxon>
    </lineage>
</organism>
<evidence type="ECO:0000313" key="3">
    <source>
        <dbReference type="Proteomes" id="UP001497453"/>
    </source>
</evidence>
<name>A0ABP1DK95_9APHY</name>
<reference evidence="3" key="1">
    <citation type="submission" date="2024-04" db="EMBL/GenBank/DDBJ databases">
        <authorList>
            <person name="Shaw F."/>
            <person name="Minotto A."/>
        </authorList>
    </citation>
    <scope>NUCLEOTIDE SEQUENCE [LARGE SCALE GENOMIC DNA]</scope>
</reference>
<keyword evidence="3" id="KW-1185">Reference proteome</keyword>
<proteinExistence type="predicted"/>
<evidence type="ECO:0000313" key="2">
    <source>
        <dbReference type="EMBL" id="CAL1707112.1"/>
    </source>
</evidence>